<dbReference type="Pfam" id="PF00575">
    <property type="entry name" value="S1"/>
    <property type="match status" value="1"/>
</dbReference>
<keyword evidence="3" id="KW-1185">Reference proteome</keyword>
<dbReference type="Proteomes" id="UP000000639">
    <property type="component" value="Chromosome"/>
</dbReference>
<dbReference type="PANTHER" id="PTHR10724">
    <property type="entry name" value="30S RIBOSOMAL PROTEIN S1"/>
    <property type="match status" value="1"/>
</dbReference>
<dbReference type="Pfam" id="PF16921">
    <property type="entry name" value="Tex_YqgF"/>
    <property type="match status" value="1"/>
</dbReference>
<dbReference type="Pfam" id="PF22706">
    <property type="entry name" value="Tex_central_region"/>
    <property type="match status" value="1"/>
</dbReference>
<dbReference type="Pfam" id="PF09371">
    <property type="entry name" value="Tex_N"/>
    <property type="match status" value="1"/>
</dbReference>
<dbReference type="SUPFAM" id="SSF158832">
    <property type="entry name" value="Tex N-terminal region-like"/>
    <property type="match status" value="1"/>
</dbReference>
<dbReference type="KEGG" id="pin:Ping_1810"/>
<dbReference type="InterPro" id="IPR012340">
    <property type="entry name" value="NA-bd_OB-fold"/>
</dbReference>
<dbReference type="Gene3D" id="1.10.150.310">
    <property type="entry name" value="Tex RuvX-like domain-like"/>
    <property type="match status" value="1"/>
</dbReference>
<dbReference type="SUPFAM" id="SSF50249">
    <property type="entry name" value="Nucleic acid-binding proteins"/>
    <property type="match status" value="1"/>
</dbReference>
<dbReference type="SMART" id="SM00732">
    <property type="entry name" value="YqgFc"/>
    <property type="match status" value="1"/>
</dbReference>
<dbReference type="FunFam" id="2.40.50.140:FF:000051">
    <property type="entry name" value="RNA-binding transcriptional accessory protein"/>
    <property type="match status" value="1"/>
</dbReference>
<dbReference type="FunFam" id="1.10.10.650:FF:000001">
    <property type="entry name" value="S1 RNA-binding domain 1"/>
    <property type="match status" value="1"/>
</dbReference>
<dbReference type="InterPro" id="IPR006641">
    <property type="entry name" value="YqgF/RNaseH-like_dom"/>
</dbReference>
<dbReference type="Gene3D" id="1.10.3500.10">
    <property type="entry name" value="Tex N-terminal region-like"/>
    <property type="match status" value="1"/>
</dbReference>
<dbReference type="InterPro" id="IPR050437">
    <property type="entry name" value="Ribos_protein_bS1-like"/>
</dbReference>
<reference evidence="2 3" key="1">
    <citation type="submission" date="2007-01" db="EMBL/GenBank/DDBJ databases">
        <title>Complete sequence of Psychromonas ingrahamii 37.</title>
        <authorList>
            <consortium name="US DOE Joint Genome Institute"/>
            <person name="Copeland A."/>
            <person name="Lucas S."/>
            <person name="Lapidus A."/>
            <person name="Barry K."/>
            <person name="Detter J.C."/>
            <person name="Glavina del Rio T."/>
            <person name="Hammon N."/>
            <person name="Israni S."/>
            <person name="Dalin E."/>
            <person name="Tice H."/>
            <person name="Pitluck S."/>
            <person name="Thompson L.S."/>
            <person name="Brettin T."/>
            <person name="Bruce D."/>
            <person name="Han C."/>
            <person name="Tapia R."/>
            <person name="Schmutz J."/>
            <person name="Larimer F."/>
            <person name="Land M."/>
            <person name="Hauser L."/>
            <person name="Kyrpides N."/>
            <person name="Ivanova N."/>
            <person name="Staley J."/>
            <person name="Richardson P."/>
        </authorList>
    </citation>
    <scope>NUCLEOTIDE SEQUENCE [LARGE SCALE GENOMIC DNA]</scope>
    <source>
        <strain evidence="2 3">37</strain>
    </source>
</reference>
<dbReference type="SUPFAM" id="SSF47781">
    <property type="entry name" value="RuvA domain 2-like"/>
    <property type="match status" value="2"/>
</dbReference>
<dbReference type="GO" id="GO:0006139">
    <property type="term" value="P:nucleobase-containing compound metabolic process"/>
    <property type="evidence" value="ECO:0007669"/>
    <property type="project" value="InterPro"/>
</dbReference>
<protein>
    <submittedName>
        <fullName evidence="2">RNA binding S1 domain protein</fullName>
    </submittedName>
</protein>
<evidence type="ECO:0000259" key="1">
    <source>
        <dbReference type="PROSITE" id="PS50126"/>
    </source>
</evidence>
<dbReference type="STRING" id="357804.Ping_1810"/>
<dbReference type="CDD" id="cd05685">
    <property type="entry name" value="S1_Tex"/>
    <property type="match status" value="1"/>
</dbReference>
<dbReference type="Pfam" id="PF17674">
    <property type="entry name" value="HHH_9"/>
    <property type="match status" value="1"/>
</dbReference>
<gene>
    <name evidence="2" type="ordered locus">Ping_1810</name>
</gene>
<dbReference type="InterPro" id="IPR023323">
    <property type="entry name" value="Tex-like_dom_sf"/>
</dbReference>
<sequence length="728" mass="80480">MKTTTPPVSQQLANEVNLPLMQVNAFITLYDDGNTVPFIARYRKEVTQGLDDIQLRLLETRLIYLRELDIRRQSILKAIVALGKLTPDLNLKIKQCNNKSTLEDLYLPYKSKRVSKGELAIEAGLEPLADKLWMQADGDANILGKQYINPKKGVSDIESVLEGALSICMERIVNDPQLLGKLRHYLSANAAFECKVAKGKEEQAVKYKDYFDYQEPLHKIPAHRFLAILRGKKEGLLKLDLNADPKQDKKTKSSYCESLIAHHLGFSWLQLPANNWRKKVIQKAWKGKLAGQLETQLITRLKDDAHENAMDNFASNLKALLMAAPAGPKVTLGLDPGLRTGCKLAVVDSTGKLLAYQTIYPHQPVNKTQQAAQEMLKLIKEFKVELIAIGNGTASRESDDFIRDTLAQQNLEVSTVIVSEAGASVYSASELASLEFPDIDVSIRGAVSIARRLQDPLAELVKIDAKAIGVGLYQHDVNQSSLSQRLGSVVEDCVNSVGVDLNSASVSLLARVAGLNQTIAKNIVSYRDLNGAFKSRQALQKVSRLGDKAYQQSAGFLRINNALNPLDNSAVHPEAYNLVKRIAAQEGVKVQQLLNNSDLLNSLDAQNYADQTFGVISVREIVKELAKPKRDPRPDFQRVDFAKNINKISDLQEGMLLQGVISNVTNFGAFVDIGVHQDGLVHISQLADNFVSDPFAIVKVGQLVNVRVVEIDVQRKRIALSMRLAVKA</sequence>
<dbReference type="GO" id="GO:0005829">
    <property type="term" value="C:cytosol"/>
    <property type="evidence" value="ECO:0007669"/>
    <property type="project" value="TreeGrafter"/>
</dbReference>
<dbReference type="SMART" id="SM00316">
    <property type="entry name" value="S1"/>
    <property type="match status" value="1"/>
</dbReference>
<dbReference type="InterPro" id="IPR037027">
    <property type="entry name" value="YqgF/RNaseH-like_dom_sf"/>
</dbReference>
<dbReference type="Pfam" id="PF12836">
    <property type="entry name" value="HHH_3"/>
    <property type="match status" value="1"/>
</dbReference>
<dbReference type="AlphaFoldDB" id="A1SVS2"/>
<dbReference type="InterPro" id="IPR023319">
    <property type="entry name" value="Tex-like_HTH_dom_sf"/>
</dbReference>
<dbReference type="RefSeq" id="WP_011770147.1">
    <property type="nucleotide sequence ID" value="NC_008709.1"/>
</dbReference>
<feature type="domain" description="S1 motif" evidence="1">
    <location>
        <begin position="654"/>
        <end position="723"/>
    </location>
</feature>
<proteinExistence type="predicted"/>
<accession>A1SVS2</accession>
<dbReference type="InterPro" id="IPR010994">
    <property type="entry name" value="RuvA_2-like"/>
</dbReference>
<dbReference type="Gene3D" id="1.10.10.650">
    <property type="entry name" value="RuvA domain 2-like"/>
    <property type="match status" value="1"/>
</dbReference>
<organism evidence="2 3">
    <name type="scientific">Psychromonas ingrahamii (strain DSM 17664 / CCUG 51855 / 37)</name>
    <dbReference type="NCBI Taxonomy" id="357804"/>
    <lineage>
        <taxon>Bacteria</taxon>
        <taxon>Pseudomonadati</taxon>
        <taxon>Pseudomonadota</taxon>
        <taxon>Gammaproteobacteria</taxon>
        <taxon>Alteromonadales</taxon>
        <taxon>Psychromonadaceae</taxon>
        <taxon>Psychromonas</taxon>
    </lineage>
</organism>
<dbReference type="EMBL" id="CP000510">
    <property type="protein sequence ID" value="ABM03587.1"/>
    <property type="molecule type" value="Genomic_DNA"/>
</dbReference>
<dbReference type="PANTHER" id="PTHR10724:SF10">
    <property type="entry name" value="S1 RNA-BINDING DOMAIN-CONTAINING PROTEIN 1"/>
    <property type="match status" value="1"/>
</dbReference>
<dbReference type="InterPro" id="IPR041692">
    <property type="entry name" value="HHH_9"/>
</dbReference>
<dbReference type="eggNOG" id="COG2183">
    <property type="taxonomic scope" value="Bacteria"/>
</dbReference>
<name>A1SVS2_PSYIN</name>
<dbReference type="InterPro" id="IPR003029">
    <property type="entry name" value="S1_domain"/>
</dbReference>
<dbReference type="Gene3D" id="2.40.50.140">
    <property type="entry name" value="Nucleic acid-binding proteins"/>
    <property type="match status" value="1"/>
</dbReference>
<dbReference type="Gene3D" id="3.30.420.140">
    <property type="entry name" value="YqgF/RNase H-like domain"/>
    <property type="match status" value="1"/>
</dbReference>
<dbReference type="FunFam" id="1.10.150.310:FF:000001">
    <property type="entry name" value="RNA-binding transcriptional accessory protein"/>
    <property type="match status" value="1"/>
</dbReference>
<dbReference type="HOGENOM" id="CLU_009833_0_2_6"/>
<dbReference type="PROSITE" id="PS50126">
    <property type="entry name" value="S1"/>
    <property type="match status" value="1"/>
</dbReference>
<dbReference type="InterPro" id="IPR032639">
    <property type="entry name" value="Tex_YqgF"/>
</dbReference>
<dbReference type="GO" id="GO:0003729">
    <property type="term" value="F:mRNA binding"/>
    <property type="evidence" value="ECO:0007669"/>
    <property type="project" value="UniProtKB-ARBA"/>
</dbReference>
<dbReference type="InterPro" id="IPR055179">
    <property type="entry name" value="Tex-like_central_region"/>
</dbReference>
<dbReference type="GO" id="GO:0006412">
    <property type="term" value="P:translation"/>
    <property type="evidence" value="ECO:0007669"/>
    <property type="project" value="TreeGrafter"/>
</dbReference>
<dbReference type="SUPFAM" id="SSF53098">
    <property type="entry name" value="Ribonuclease H-like"/>
    <property type="match status" value="1"/>
</dbReference>
<dbReference type="OrthoDB" id="9804714at2"/>
<dbReference type="FunFam" id="3.30.420.140:FF:000001">
    <property type="entry name" value="RNA-binding transcriptional accessory protein"/>
    <property type="match status" value="1"/>
</dbReference>
<dbReference type="GO" id="GO:0003735">
    <property type="term" value="F:structural constituent of ribosome"/>
    <property type="evidence" value="ECO:0007669"/>
    <property type="project" value="TreeGrafter"/>
</dbReference>
<dbReference type="InterPro" id="IPR044146">
    <property type="entry name" value="S1_Tex"/>
</dbReference>
<dbReference type="InterPro" id="IPR018974">
    <property type="entry name" value="Tex-like_N"/>
</dbReference>
<evidence type="ECO:0000313" key="2">
    <source>
        <dbReference type="EMBL" id="ABM03587.1"/>
    </source>
</evidence>
<evidence type="ECO:0000313" key="3">
    <source>
        <dbReference type="Proteomes" id="UP000000639"/>
    </source>
</evidence>
<dbReference type="InterPro" id="IPR012337">
    <property type="entry name" value="RNaseH-like_sf"/>
</dbReference>